<dbReference type="SUPFAM" id="SSF46767">
    <property type="entry name" value="Methylated DNA-protein cysteine methyltransferase, C-terminal domain"/>
    <property type="match status" value="1"/>
</dbReference>
<dbReference type="AlphaFoldDB" id="A0A1G6H892"/>
<dbReference type="EC" id="2.1.1.63" evidence="3"/>
<reference evidence="11" key="1">
    <citation type="submission" date="2016-09" db="EMBL/GenBank/DDBJ databases">
        <authorList>
            <person name="Varghese N."/>
            <person name="Submissions S."/>
        </authorList>
    </citation>
    <scope>NUCLEOTIDE SEQUENCE [LARGE SCALE GENOMIC DNA]</scope>
    <source>
        <strain evidence="11">S5</strain>
    </source>
</reference>
<dbReference type="GO" id="GO:0032259">
    <property type="term" value="P:methylation"/>
    <property type="evidence" value="ECO:0007669"/>
    <property type="project" value="UniProtKB-KW"/>
</dbReference>
<keyword evidence="11" id="KW-1185">Reference proteome</keyword>
<evidence type="ECO:0000256" key="2">
    <source>
        <dbReference type="ARBA" id="ARBA00008711"/>
    </source>
</evidence>
<keyword evidence="4 10" id="KW-0489">Methyltransferase</keyword>
<protein>
    <recommendedName>
        <fullName evidence="3">methylated-DNA--[protein]-cysteine S-methyltransferase</fullName>
        <ecNumber evidence="3">2.1.1.63</ecNumber>
    </recommendedName>
</protein>
<evidence type="ECO:0000256" key="3">
    <source>
        <dbReference type="ARBA" id="ARBA00011918"/>
    </source>
</evidence>
<evidence type="ECO:0000313" key="10">
    <source>
        <dbReference type="EMBL" id="SDB90308.1"/>
    </source>
</evidence>
<dbReference type="EMBL" id="FMYI01000002">
    <property type="protein sequence ID" value="SDB90308.1"/>
    <property type="molecule type" value="Genomic_DNA"/>
</dbReference>
<dbReference type="GO" id="GO:0003908">
    <property type="term" value="F:methylated-DNA-[protein]-cysteine S-methyltransferase activity"/>
    <property type="evidence" value="ECO:0007669"/>
    <property type="project" value="UniProtKB-EC"/>
</dbReference>
<evidence type="ECO:0000259" key="9">
    <source>
        <dbReference type="Pfam" id="PF01035"/>
    </source>
</evidence>
<organism evidence="10 11">
    <name type="scientific">Pelagirhabdus alkalitolerans</name>
    <dbReference type="NCBI Taxonomy" id="1612202"/>
    <lineage>
        <taxon>Bacteria</taxon>
        <taxon>Bacillati</taxon>
        <taxon>Bacillota</taxon>
        <taxon>Bacilli</taxon>
        <taxon>Bacillales</taxon>
        <taxon>Bacillaceae</taxon>
        <taxon>Pelagirhabdus</taxon>
    </lineage>
</organism>
<dbReference type="PANTHER" id="PTHR10815">
    <property type="entry name" value="METHYLATED-DNA--PROTEIN-CYSTEINE METHYLTRANSFERASE"/>
    <property type="match status" value="1"/>
</dbReference>
<dbReference type="InterPro" id="IPR014048">
    <property type="entry name" value="MethylDNA_cys_MeTrfase_DNA-bd"/>
</dbReference>
<accession>A0A1G6H892</accession>
<proteinExistence type="inferred from homology"/>
<name>A0A1G6H892_9BACI</name>
<dbReference type="FunFam" id="1.10.10.10:FF:000214">
    <property type="entry name" value="Methylated-DNA--protein-cysteine methyltransferase"/>
    <property type="match status" value="1"/>
</dbReference>
<dbReference type="GO" id="GO:0006281">
    <property type="term" value="P:DNA repair"/>
    <property type="evidence" value="ECO:0007669"/>
    <property type="project" value="UniProtKB-KW"/>
</dbReference>
<dbReference type="Pfam" id="PF01035">
    <property type="entry name" value="DNA_binding_1"/>
    <property type="match status" value="1"/>
</dbReference>
<keyword evidence="6" id="KW-0227">DNA damage</keyword>
<dbReference type="PANTHER" id="PTHR10815:SF12">
    <property type="entry name" value="METHYLATED-DNA--PROTEIN-CYSTEINE METHYLTRANSFERASE, INDUCIBLE"/>
    <property type="match status" value="1"/>
</dbReference>
<gene>
    <name evidence="10" type="ORF">SAMN05421734_102344</name>
</gene>
<evidence type="ECO:0000256" key="8">
    <source>
        <dbReference type="ARBA" id="ARBA00049348"/>
    </source>
</evidence>
<evidence type="ECO:0000256" key="7">
    <source>
        <dbReference type="ARBA" id="ARBA00023204"/>
    </source>
</evidence>
<sequence length="170" mass="19481">MTMTLYKDEIKTKDIVWTLYKTDKGVCLIESDRDLPSFGEMFLTKVFGSYRLVKDEDQFTEERQQMHAFFEGKRTGLEFQVQTFGTTFQKQVWEAVGRVPYGDTATYTDIANMINRPTAIRAVSRAIGQNPLLIHCPCHRVIGKDGSLTGYRSGLSLKQSLLELENKNIR</sequence>
<dbReference type="Proteomes" id="UP000242949">
    <property type="component" value="Unassembled WGS sequence"/>
</dbReference>
<dbReference type="SUPFAM" id="SSF53155">
    <property type="entry name" value="Methylated DNA-protein cysteine methyltransferase domain"/>
    <property type="match status" value="1"/>
</dbReference>
<dbReference type="InterPro" id="IPR036388">
    <property type="entry name" value="WH-like_DNA-bd_sf"/>
</dbReference>
<keyword evidence="5 10" id="KW-0808">Transferase</keyword>
<dbReference type="InterPro" id="IPR036217">
    <property type="entry name" value="MethylDNA_cys_MeTrfase_DNAb"/>
</dbReference>
<dbReference type="Gene3D" id="1.10.10.10">
    <property type="entry name" value="Winged helix-like DNA-binding domain superfamily/Winged helix DNA-binding domain"/>
    <property type="match status" value="1"/>
</dbReference>
<dbReference type="RefSeq" id="WP_090793405.1">
    <property type="nucleotide sequence ID" value="NZ_FMYI01000002.1"/>
</dbReference>
<comment type="catalytic activity">
    <reaction evidence="1">
        <text>a 4-O-methyl-thymidine in DNA + L-cysteinyl-[protein] = a thymidine in DNA + S-methyl-L-cysteinyl-[protein]</text>
        <dbReference type="Rhea" id="RHEA:53428"/>
        <dbReference type="Rhea" id="RHEA-COMP:10131"/>
        <dbReference type="Rhea" id="RHEA-COMP:10132"/>
        <dbReference type="Rhea" id="RHEA-COMP:13555"/>
        <dbReference type="Rhea" id="RHEA-COMP:13556"/>
        <dbReference type="ChEBI" id="CHEBI:29950"/>
        <dbReference type="ChEBI" id="CHEBI:82612"/>
        <dbReference type="ChEBI" id="CHEBI:137386"/>
        <dbReference type="ChEBI" id="CHEBI:137387"/>
        <dbReference type="EC" id="2.1.1.63"/>
    </reaction>
</comment>
<evidence type="ECO:0000256" key="6">
    <source>
        <dbReference type="ARBA" id="ARBA00022763"/>
    </source>
</evidence>
<dbReference type="OrthoDB" id="9802228at2"/>
<evidence type="ECO:0000256" key="4">
    <source>
        <dbReference type="ARBA" id="ARBA00022603"/>
    </source>
</evidence>
<dbReference type="STRING" id="1612202.SAMN05421734_102344"/>
<evidence type="ECO:0000256" key="1">
    <source>
        <dbReference type="ARBA" id="ARBA00001286"/>
    </source>
</evidence>
<dbReference type="CDD" id="cd06445">
    <property type="entry name" value="ATase"/>
    <property type="match status" value="1"/>
</dbReference>
<feature type="domain" description="Methylated-DNA-[protein]-cysteine S-methyltransferase DNA binding" evidence="9">
    <location>
        <begin position="88"/>
        <end position="166"/>
    </location>
</feature>
<evidence type="ECO:0000256" key="5">
    <source>
        <dbReference type="ARBA" id="ARBA00022679"/>
    </source>
</evidence>
<keyword evidence="7" id="KW-0234">DNA repair</keyword>
<dbReference type="InterPro" id="IPR036631">
    <property type="entry name" value="MGMT_N_sf"/>
</dbReference>
<dbReference type="NCBIfam" id="TIGR00589">
    <property type="entry name" value="ogt"/>
    <property type="match status" value="1"/>
</dbReference>
<evidence type="ECO:0000313" key="11">
    <source>
        <dbReference type="Proteomes" id="UP000242949"/>
    </source>
</evidence>
<comment type="catalytic activity">
    <reaction evidence="8">
        <text>a 6-O-methyl-2'-deoxyguanosine in DNA + L-cysteinyl-[protein] = S-methyl-L-cysteinyl-[protein] + a 2'-deoxyguanosine in DNA</text>
        <dbReference type="Rhea" id="RHEA:24000"/>
        <dbReference type="Rhea" id="RHEA-COMP:10131"/>
        <dbReference type="Rhea" id="RHEA-COMP:10132"/>
        <dbReference type="Rhea" id="RHEA-COMP:11367"/>
        <dbReference type="Rhea" id="RHEA-COMP:11368"/>
        <dbReference type="ChEBI" id="CHEBI:29950"/>
        <dbReference type="ChEBI" id="CHEBI:82612"/>
        <dbReference type="ChEBI" id="CHEBI:85445"/>
        <dbReference type="ChEBI" id="CHEBI:85448"/>
        <dbReference type="EC" id="2.1.1.63"/>
    </reaction>
</comment>
<comment type="similarity">
    <text evidence="2">Belongs to the MGMT family.</text>
</comment>